<accession>A0A1H5T3L1</accession>
<dbReference type="EMBL" id="FNVT01000001">
    <property type="protein sequence ID" value="SEF57390.1"/>
    <property type="molecule type" value="Genomic_DNA"/>
</dbReference>
<sequence>MKGYAWWYVATTPKVPVIGGKAKSGASQVPAVGAKVANGSFYMPVHAGSFNRKDHDPPVFLTP</sequence>
<protein>
    <submittedName>
        <fullName evidence="1">Uncharacterized protein</fullName>
    </submittedName>
</protein>
<gene>
    <name evidence="1" type="ORF">SAMN05444920_101106</name>
</gene>
<evidence type="ECO:0000313" key="2">
    <source>
        <dbReference type="Proteomes" id="UP000236732"/>
    </source>
</evidence>
<reference evidence="1 2" key="1">
    <citation type="submission" date="2016-10" db="EMBL/GenBank/DDBJ databases">
        <authorList>
            <person name="de Groot N.N."/>
        </authorList>
    </citation>
    <scope>NUCLEOTIDE SEQUENCE [LARGE SCALE GENOMIC DNA]</scope>
    <source>
        <strain evidence="1 2">CGMCC 4.7037</strain>
    </source>
</reference>
<proteinExistence type="predicted"/>
<keyword evidence="2" id="KW-1185">Reference proteome</keyword>
<dbReference type="Proteomes" id="UP000236732">
    <property type="component" value="Unassembled WGS sequence"/>
</dbReference>
<evidence type="ECO:0000313" key="1">
    <source>
        <dbReference type="EMBL" id="SEF57390.1"/>
    </source>
</evidence>
<organism evidence="1 2">
    <name type="scientific">Nonomuraea solani</name>
    <dbReference type="NCBI Taxonomy" id="1144553"/>
    <lineage>
        <taxon>Bacteria</taxon>
        <taxon>Bacillati</taxon>
        <taxon>Actinomycetota</taxon>
        <taxon>Actinomycetes</taxon>
        <taxon>Streptosporangiales</taxon>
        <taxon>Streptosporangiaceae</taxon>
        <taxon>Nonomuraea</taxon>
    </lineage>
</organism>
<name>A0A1H5T3L1_9ACTN</name>
<dbReference type="AlphaFoldDB" id="A0A1H5T3L1"/>